<dbReference type="PANTHER" id="PTHR12300">
    <property type="entry name" value="HVA22-LIKE PROTEINS"/>
    <property type="match status" value="1"/>
</dbReference>
<dbReference type="EMBL" id="KQ087341">
    <property type="protein sequence ID" value="KLT38281.1"/>
    <property type="molecule type" value="Genomic_DNA"/>
</dbReference>
<feature type="compositionally biased region" description="Low complexity" evidence="7">
    <location>
        <begin position="176"/>
        <end position="196"/>
    </location>
</feature>
<dbReference type="OrthoDB" id="10009287at2759"/>
<dbReference type="InterPro" id="IPR004345">
    <property type="entry name" value="TB2_DP1_HVA22"/>
</dbReference>
<accession>A0A0J0XB10</accession>
<feature type="transmembrane region" description="Helical" evidence="6">
    <location>
        <begin position="129"/>
        <end position="149"/>
    </location>
</feature>
<evidence type="ECO:0000313" key="8">
    <source>
        <dbReference type="EMBL" id="KLT38281.1"/>
    </source>
</evidence>
<evidence type="ECO:0000256" key="7">
    <source>
        <dbReference type="SAM" id="MobiDB-lite"/>
    </source>
</evidence>
<evidence type="ECO:0000256" key="6">
    <source>
        <dbReference type="RuleBase" id="RU362006"/>
    </source>
</evidence>
<keyword evidence="5 6" id="KW-0472">Membrane</keyword>
<dbReference type="PANTHER" id="PTHR12300:SF161">
    <property type="entry name" value="RECEPTOR EXPRESSION-ENHANCING PROTEIN"/>
    <property type="match status" value="1"/>
</dbReference>
<evidence type="ECO:0000256" key="5">
    <source>
        <dbReference type="ARBA" id="ARBA00023136"/>
    </source>
</evidence>
<feature type="transmembrane region" description="Helical" evidence="6">
    <location>
        <begin position="56"/>
        <end position="77"/>
    </location>
</feature>
<dbReference type="AlphaFoldDB" id="A0A0J0XB10"/>
<proteinExistence type="inferred from homology"/>
<dbReference type="GO" id="GO:0016020">
    <property type="term" value="C:membrane"/>
    <property type="evidence" value="ECO:0007669"/>
    <property type="project" value="UniProtKB-SubCell"/>
</dbReference>
<organism evidence="8 9">
    <name type="scientific">Cutaneotrichosporon oleaginosum</name>
    <dbReference type="NCBI Taxonomy" id="879819"/>
    <lineage>
        <taxon>Eukaryota</taxon>
        <taxon>Fungi</taxon>
        <taxon>Dikarya</taxon>
        <taxon>Basidiomycota</taxon>
        <taxon>Agaricomycotina</taxon>
        <taxon>Tremellomycetes</taxon>
        <taxon>Trichosporonales</taxon>
        <taxon>Trichosporonaceae</taxon>
        <taxon>Cutaneotrichosporon</taxon>
    </lineage>
</organism>
<dbReference type="GeneID" id="28985319"/>
<evidence type="ECO:0000256" key="4">
    <source>
        <dbReference type="ARBA" id="ARBA00022989"/>
    </source>
</evidence>
<reference evidence="8 9" key="1">
    <citation type="submission" date="2015-03" db="EMBL/GenBank/DDBJ databases">
        <title>Genomics and transcriptomics of the oil-accumulating basidiomycete yeast T. oleaginosus allow insights into substrate utilization and the diverse evolutionary trajectories of mating systems in fungi.</title>
        <authorList>
            <consortium name="DOE Joint Genome Institute"/>
            <person name="Kourist R."/>
            <person name="Kracht O."/>
            <person name="Bracharz F."/>
            <person name="Lipzen A."/>
            <person name="Nolan M."/>
            <person name="Ohm R."/>
            <person name="Grigoriev I."/>
            <person name="Sun S."/>
            <person name="Heitman J."/>
            <person name="Bruck T."/>
            <person name="Nowrousian M."/>
        </authorList>
    </citation>
    <scope>NUCLEOTIDE SEQUENCE [LARGE SCALE GENOMIC DNA]</scope>
    <source>
        <strain evidence="8 9">IBC0246</strain>
    </source>
</reference>
<dbReference type="Proteomes" id="UP000053611">
    <property type="component" value="Unassembled WGS sequence"/>
</dbReference>
<protein>
    <recommendedName>
        <fullName evidence="6">Protein YOP1</fullName>
    </recommendedName>
</protein>
<comment type="subcellular location">
    <subcellularLocation>
        <location evidence="1 6">Membrane</location>
        <topology evidence="1 6">Multi-pass membrane protein</topology>
    </subcellularLocation>
</comment>
<feature type="region of interest" description="Disordered" evidence="7">
    <location>
        <begin position="176"/>
        <end position="203"/>
    </location>
</feature>
<keyword evidence="3 6" id="KW-0812">Transmembrane</keyword>
<evidence type="ECO:0000313" key="9">
    <source>
        <dbReference type="Proteomes" id="UP000053611"/>
    </source>
</evidence>
<dbReference type="STRING" id="879819.A0A0J0XB10"/>
<feature type="region of interest" description="Disordered" evidence="7">
    <location>
        <begin position="225"/>
        <end position="245"/>
    </location>
</feature>
<comment type="similarity">
    <text evidence="2 6">Belongs to the DP1 family.</text>
</comment>
<comment type="caution">
    <text evidence="6">Lacks conserved residue(s) required for the propagation of feature annotation.</text>
</comment>
<keyword evidence="4 6" id="KW-1133">Transmembrane helix</keyword>
<dbReference type="Pfam" id="PF03134">
    <property type="entry name" value="TB2_DP1_HVA22"/>
    <property type="match status" value="1"/>
</dbReference>
<evidence type="ECO:0000256" key="3">
    <source>
        <dbReference type="ARBA" id="ARBA00022692"/>
    </source>
</evidence>
<gene>
    <name evidence="8" type="ORF">CC85DRAFT_289667</name>
</gene>
<sequence length="245" mass="26547">MATPQSQQIKNNFVNHPYVQQASRALQGQVNQLDAELNKYPVLRDVEAKTKVPKAYGVLGLGGVAVILIFFNLFGLAQPVSNLIGWGLPAYLSIKALESPSTNDDKQWLTYWIVYGTFNLIESVALRAILYWVPFYFVFKSVFIVWLFLPTTRGAEVLYFNVLRRLAVNINRPGPTFSSTSSSTTSSSTFGSSRVGGSSGLGGTSATTVPSSTYGSATDNAFGTTGQTTGFNPNASSAFNENKLL</sequence>
<name>A0A0J0XB10_9TREE</name>
<keyword evidence="9" id="KW-1185">Reference proteome</keyword>
<evidence type="ECO:0000256" key="1">
    <source>
        <dbReference type="ARBA" id="ARBA00004141"/>
    </source>
</evidence>
<evidence type="ECO:0000256" key="2">
    <source>
        <dbReference type="ARBA" id="ARBA00008573"/>
    </source>
</evidence>